<gene>
    <name evidence="7" type="ORF">F7O44_27060</name>
</gene>
<dbReference type="PANTHER" id="PTHR43649:SF33">
    <property type="entry name" value="POLYGALACTURONAN_RHAMNOGALACTURONAN-BINDING PROTEIN YTCQ"/>
    <property type="match status" value="1"/>
</dbReference>
<evidence type="ECO:0000256" key="2">
    <source>
        <dbReference type="ARBA" id="ARBA00022729"/>
    </source>
</evidence>
<evidence type="ECO:0000256" key="6">
    <source>
        <dbReference type="SAM" id="SignalP"/>
    </source>
</evidence>
<keyword evidence="5" id="KW-0449">Lipoprotein</keyword>
<keyword evidence="8" id="KW-1185">Reference proteome</keyword>
<dbReference type="InterPro" id="IPR006059">
    <property type="entry name" value="SBP"/>
</dbReference>
<keyword evidence="2 6" id="KW-0732">Signal</keyword>
<organism evidence="7 8">
    <name type="scientific">Phytoactinopolyspora mesophila</name>
    <dbReference type="NCBI Taxonomy" id="2650750"/>
    <lineage>
        <taxon>Bacteria</taxon>
        <taxon>Bacillati</taxon>
        <taxon>Actinomycetota</taxon>
        <taxon>Actinomycetes</taxon>
        <taxon>Jiangellales</taxon>
        <taxon>Jiangellaceae</taxon>
        <taxon>Phytoactinopolyspora</taxon>
    </lineage>
</organism>
<evidence type="ECO:0000256" key="5">
    <source>
        <dbReference type="ARBA" id="ARBA00023288"/>
    </source>
</evidence>
<evidence type="ECO:0000313" key="8">
    <source>
        <dbReference type="Proteomes" id="UP000460435"/>
    </source>
</evidence>
<dbReference type="Proteomes" id="UP000460435">
    <property type="component" value="Unassembled WGS sequence"/>
</dbReference>
<comment type="caution">
    <text evidence="7">The sequence shown here is derived from an EMBL/GenBank/DDBJ whole genome shotgun (WGS) entry which is preliminary data.</text>
</comment>
<dbReference type="PROSITE" id="PS51257">
    <property type="entry name" value="PROKAR_LIPOPROTEIN"/>
    <property type="match status" value="1"/>
</dbReference>
<feature type="signal peptide" evidence="6">
    <location>
        <begin position="1"/>
        <end position="19"/>
    </location>
</feature>
<keyword evidence="4" id="KW-0564">Palmitate</keyword>
<evidence type="ECO:0000256" key="3">
    <source>
        <dbReference type="ARBA" id="ARBA00023136"/>
    </source>
</evidence>
<dbReference type="PANTHER" id="PTHR43649">
    <property type="entry name" value="ARABINOSE-BINDING PROTEIN-RELATED"/>
    <property type="match status" value="1"/>
</dbReference>
<dbReference type="EMBL" id="WLZY01000014">
    <property type="protein sequence ID" value="NDL60741.1"/>
    <property type="molecule type" value="Genomic_DNA"/>
</dbReference>
<sequence length="417" mass="44764">MRRHISIGVAAAASALVLAACSQGSATSSSSSDDEDEVTIHYMEFSSNGGNEENLAAIVDAFEEENPDIRVVVETTPYDDYFTKLQTAVAGNTEADAFELNYENFITYAESGALAELSGVNEGAYTPSLLEAFQYDGAQVGLPESFSDVVLFYNKDLFAEAGLDEPTSDWTWEDEMAAAEALTDTDEGVFGSYQPATFHEFYKALAQAGGQFLTDDGSAVAFDGPEGLEAASWLVDKPGSVMPTEAEGAGTPDFDTDLFRDGKLAMWHTGIWMFGPLSDLPFEWDIVVEPGNVTQASAMFTNGVVVSAGSDHPEEAQKWLEFLTSSDVMVDTRLEAGWELPPIADTDKLAPYLDQSPPANRQAVFDALEETVLPPVIASQQEMQDAVTEELGEAAAGRKSVEDAVADAADRVNALLN</sequence>
<feature type="chain" id="PRO_5038832022" evidence="6">
    <location>
        <begin position="20"/>
        <end position="417"/>
    </location>
</feature>
<evidence type="ECO:0000256" key="4">
    <source>
        <dbReference type="ARBA" id="ARBA00023139"/>
    </source>
</evidence>
<reference evidence="7 8" key="1">
    <citation type="submission" date="2019-11" db="EMBL/GenBank/DDBJ databases">
        <authorList>
            <person name="Li X.-J."/>
            <person name="Feng X.-M."/>
        </authorList>
    </citation>
    <scope>NUCLEOTIDE SEQUENCE [LARGE SCALE GENOMIC DNA]</scope>
    <source>
        <strain evidence="7 8">XMNu-373</strain>
    </source>
</reference>
<proteinExistence type="predicted"/>
<keyword evidence="1" id="KW-1003">Cell membrane</keyword>
<dbReference type="CDD" id="cd13585">
    <property type="entry name" value="PBP2_TMBP_like"/>
    <property type="match status" value="1"/>
</dbReference>
<dbReference type="SUPFAM" id="SSF53850">
    <property type="entry name" value="Periplasmic binding protein-like II"/>
    <property type="match status" value="1"/>
</dbReference>
<name>A0A7K3MBP4_9ACTN</name>
<evidence type="ECO:0000256" key="1">
    <source>
        <dbReference type="ARBA" id="ARBA00022475"/>
    </source>
</evidence>
<dbReference type="Pfam" id="PF13416">
    <property type="entry name" value="SBP_bac_8"/>
    <property type="match status" value="1"/>
</dbReference>
<dbReference type="AlphaFoldDB" id="A0A7K3MBP4"/>
<evidence type="ECO:0000313" key="7">
    <source>
        <dbReference type="EMBL" id="NDL60741.1"/>
    </source>
</evidence>
<dbReference type="InterPro" id="IPR050490">
    <property type="entry name" value="Bact_solute-bd_prot1"/>
</dbReference>
<keyword evidence="3" id="KW-0472">Membrane</keyword>
<dbReference type="RefSeq" id="WP_162453454.1">
    <property type="nucleotide sequence ID" value="NZ_WLZY01000014.1"/>
</dbReference>
<dbReference type="Gene3D" id="3.40.190.10">
    <property type="entry name" value="Periplasmic binding protein-like II"/>
    <property type="match status" value="1"/>
</dbReference>
<protein>
    <submittedName>
        <fullName evidence="7">Extracellular solute-binding protein</fullName>
    </submittedName>
</protein>
<accession>A0A7K3MBP4</accession>